<comment type="caution">
    <text evidence="9">The sequence shown here is derived from an EMBL/GenBank/DDBJ whole genome shotgun (WGS) entry which is preliminary data.</text>
</comment>
<evidence type="ECO:0000259" key="8">
    <source>
        <dbReference type="PROSITE" id="PS51072"/>
    </source>
</evidence>
<comment type="subcellular location">
    <subcellularLocation>
        <location evidence="1">Cytoplasm</location>
    </subcellularLocation>
</comment>
<evidence type="ECO:0000256" key="1">
    <source>
        <dbReference type="ARBA" id="ARBA00004496"/>
    </source>
</evidence>
<feature type="region of interest" description="Disordered" evidence="6">
    <location>
        <begin position="562"/>
        <end position="588"/>
    </location>
</feature>
<dbReference type="GO" id="GO:0005737">
    <property type="term" value="C:cytoplasm"/>
    <property type="evidence" value="ECO:0007669"/>
    <property type="project" value="UniProtKB-SubCell"/>
</dbReference>
<evidence type="ECO:0000256" key="2">
    <source>
        <dbReference type="ARBA" id="ARBA00005579"/>
    </source>
</evidence>
<evidence type="ECO:0000259" key="7">
    <source>
        <dbReference type="PROSITE" id="PS51070"/>
    </source>
</evidence>
<dbReference type="InterPro" id="IPR050431">
    <property type="entry name" value="Adaptor_comp_med_subunit"/>
</dbReference>
<dbReference type="FunFam" id="2.60.40.1170:FF:000022">
    <property type="entry name" value="AP-1 complex subunit mu"/>
    <property type="match status" value="1"/>
</dbReference>
<dbReference type="InterPro" id="IPR028565">
    <property type="entry name" value="MHD"/>
</dbReference>
<dbReference type="GO" id="GO:0030100">
    <property type="term" value="P:regulation of endocytosis"/>
    <property type="evidence" value="ECO:0007669"/>
    <property type="project" value="UniProtKB-UniRule"/>
</dbReference>
<feature type="domain" description="SHD" evidence="7">
    <location>
        <begin position="79"/>
        <end position="232"/>
    </location>
</feature>
<evidence type="ECO:0000256" key="6">
    <source>
        <dbReference type="SAM" id="MobiDB-lite"/>
    </source>
</evidence>
<dbReference type="PANTHER" id="PTHR10529">
    <property type="entry name" value="AP COMPLEX SUBUNIT MU"/>
    <property type="match status" value="1"/>
</dbReference>
<dbReference type="Gene3D" id="2.60.40.1170">
    <property type="entry name" value="Mu homology domain, subdomain B"/>
    <property type="match status" value="1"/>
</dbReference>
<name>A0A443S7K0_9ACAR</name>
<dbReference type="OrthoDB" id="10063141at2759"/>
<dbReference type="InterPro" id="IPR036168">
    <property type="entry name" value="AP2_Mu_C_sf"/>
</dbReference>
<evidence type="ECO:0000256" key="5">
    <source>
        <dbReference type="PIRNR" id="PIRNR037099"/>
    </source>
</evidence>
<keyword evidence="10" id="KW-1185">Reference proteome</keyword>
<dbReference type="AlphaFoldDB" id="A0A443S7K0"/>
<dbReference type="InterPro" id="IPR017110">
    <property type="entry name" value="Stonin"/>
</dbReference>
<protein>
    <submittedName>
        <fullName evidence="9">Protein stoned-B-like protein</fullName>
    </submittedName>
</protein>
<dbReference type="PROSITE" id="PS51072">
    <property type="entry name" value="MHD"/>
    <property type="match status" value="1"/>
</dbReference>
<proteinExistence type="inferred from homology"/>
<keyword evidence="4 5" id="KW-0254">Endocytosis</keyword>
<evidence type="ECO:0000313" key="10">
    <source>
        <dbReference type="Proteomes" id="UP000288716"/>
    </source>
</evidence>
<sequence>MFEPSAETVTKNEFDEFETIFGGSRIETVNKESNEWPPPALGDAAIKRTDSLESPQTPLFDEDTSQPLEDFPPKYEGPGWEMYLRHPTKKKLTGNRFWKKIFVKLSENSVVQLYNKKEDNDPFQELPLQACYSLSEISAQQYDQYGKIFTVKLQYIFYRERVGVRKGQIAKVMQGQIMSVGQIAKLGMPLEHAPQISQLLKLGTQNYDDLKVFALQVEDALFHMSIHRDRALTYKTEEIQVTVQDELYVEQTKTGYVTKQLARVRLFFLAFINGMPSVEVGINDMTRQGKEVVGRHDIIPVVTEEWIRLEACEFHASVIQEEFENRTIKLHPPDACLFELLRFRIRPPKNRELPLQVSTNLTVTRTKVELRCEVLVPGCISRKHGQIPCEDICIRLHIPECWIYFFRTEKHLRYGSVKSASRRPGKIKGIERFLGATHNIEPTLLEASAGQAKYEHAFHSLVWRIPRLPKEGQGAYTQQLLLLRLPLTSFDQVPDKFYDYVHVEFTMPATTVSHAVVRSISVTNENPPEKFVRYVAKHEYKVEINVNYSLEENEYMAAANVSPATTAAVPSQPTVEKEQKEDESDNSD</sequence>
<keyword evidence="3" id="KW-0963">Cytoplasm</keyword>
<evidence type="ECO:0000313" key="9">
    <source>
        <dbReference type="EMBL" id="RWS23528.1"/>
    </source>
</evidence>
<dbReference type="SUPFAM" id="SSF49447">
    <property type="entry name" value="Second domain of Mu2 adaptin subunit (ap50) of ap2 adaptor"/>
    <property type="match status" value="1"/>
</dbReference>
<dbReference type="GO" id="GO:0006897">
    <property type="term" value="P:endocytosis"/>
    <property type="evidence" value="ECO:0007669"/>
    <property type="project" value="UniProtKB-KW"/>
</dbReference>
<dbReference type="STRING" id="299467.A0A443S7K0"/>
<dbReference type="Proteomes" id="UP000288716">
    <property type="component" value="Unassembled WGS sequence"/>
</dbReference>
<organism evidence="9 10">
    <name type="scientific">Leptotrombidium deliense</name>
    <dbReference type="NCBI Taxonomy" id="299467"/>
    <lineage>
        <taxon>Eukaryota</taxon>
        <taxon>Metazoa</taxon>
        <taxon>Ecdysozoa</taxon>
        <taxon>Arthropoda</taxon>
        <taxon>Chelicerata</taxon>
        <taxon>Arachnida</taxon>
        <taxon>Acari</taxon>
        <taxon>Acariformes</taxon>
        <taxon>Trombidiformes</taxon>
        <taxon>Prostigmata</taxon>
        <taxon>Anystina</taxon>
        <taxon>Parasitengona</taxon>
        <taxon>Trombiculoidea</taxon>
        <taxon>Trombiculidae</taxon>
        <taxon>Leptotrombidium</taxon>
    </lineage>
</organism>
<reference evidence="9 10" key="1">
    <citation type="journal article" date="2018" name="Gigascience">
        <title>Genomes of trombidid mites reveal novel predicted allergens and laterally-transferred genes associated with secondary metabolism.</title>
        <authorList>
            <person name="Dong X."/>
            <person name="Chaisiri K."/>
            <person name="Xia D."/>
            <person name="Armstrong S.D."/>
            <person name="Fang Y."/>
            <person name="Donnelly M.J."/>
            <person name="Kadowaki T."/>
            <person name="McGarry J.W."/>
            <person name="Darby A.C."/>
            <person name="Makepeace B.L."/>
        </authorList>
    </citation>
    <scope>NUCLEOTIDE SEQUENCE [LARGE SCALE GENOMIC DNA]</scope>
    <source>
        <strain evidence="9">UoL-UT</strain>
    </source>
</reference>
<dbReference type="VEuPathDB" id="VectorBase:LDEU008513"/>
<feature type="domain" description="MHD" evidence="8">
    <location>
        <begin position="236"/>
        <end position="545"/>
    </location>
</feature>
<accession>A0A443S7K0</accession>
<dbReference type="PROSITE" id="PS51070">
    <property type="entry name" value="SHD"/>
    <property type="match status" value="1"/>
</dbReference>
<dbReference type="Pfam" id="PF00928">
    <property type="entry name" value="Adap_comp_sub"/>
    <property type="match status" value="1"/>
</dbReference>
<evidence type="ECO:0000256" key="3">
    <source>
        <dbReference type="ARBA" id="ARBA00022490"/>
    </source>
</evidence>
<dbReference type="PIRSF" id="PIRSF037099">
    <property type="entry name" value="Stonin"/>
    <property type="match status" value="1"/>
</dbReference>
<dbReference type="InterPro" id="IPR012320">
    <property type="entry name" value="SHD_dom"/>
</dbReference>
<evidence type="ECO:0000256" key="4">
    <source>
        <dbReference type="ARBA" id="ARBA00022583"/>
    </source>
</evidence>
<comment type="similarity">
    <text evidence="2 5">Belongs to the Stoned B family.</text>
</comment>
<dbReference type="EMBL" id="NCKV01006304">
    <property type="protein sequence ID" value="RWS23528.1"/>
    <property type="molecule type" value="Genomic_DNA"/>
</dbReference>
<gene>
    <name evidence="9" type="ORF">B4U80_06107</name>
</gene>